<evidence type="ECO:0000313" key="3">
    <source>
        <dbReference type="Proteomes" id="UP000499080"/>
    </source>
</evidence>
<dbReference type="EMBL" id="BGPR01000324">
    <property type="protein sequence ID" value="GBM13259.1"/>
    <property type="molecule type" value="Genomic_DNA"/>
</dbReference>
<accession>A0A4Y2DAJ4</accession>
<feature type="compositionally biased region" description="Low complexity" evidence="1">
    <location>
        <begin position="28"/>
        <end position="42"/>
    </location>
</feature>
<dbReference type="Proteomes" id="UP000499080">
    <property type="component" value="Unassembled WGS sequence"/>
</dbReference>
<protein>
    <submittedName>
        <fullName evidence="2">Uncharacterized protein</fullName>
    </submittedName>
</protein>
<keyword evidence="3" id="KW-1185">Reference proteome</keyword>
<comment type="caution">
    <text evidence="2">The sequence shown here is derived from an EMBL/GenBank/DDBJ whole genome shotgun (WGS) entry which is preliminary data.</text>
</comment>
<reference evidence="2 3" key="1">
    <citation type="journal article" date="2019" name="Sci. Rep.">
        <title>Orb-weaving spider Araneus ventricosus genome elucidates the spidroin gene catalogue.</title>
        <authorList>
            <person name="Kono N."/>
            <person name="Nakamura H."/>
            <person name="Ohtoshi R."/>
            <person name="Moran D.A.P."/>
            <person name="Shinohara A."/>
            <person name="Yoshida Y."/>
            <person name="Fujiwara M."/>
            <person name="Mori M."/>
            <person name="Tomita M."/>
            <person name="Arakawa K."/>
        </authorList>
    </citation>
    <scope>NUCLEOTIDE SEQUENCE [LARGE SCALE GENOMIC DNA]</scope>
</reference>
<evidence type="ECO:0000313" key="2">
    <source>
        <dbReference type="EMBL" id="GBM13259.1"/>
    </source>
</evidence>
<sequence length="100" mass="10762">MKKLNSPTAEALKIFLLEMSSSRALPILQTEESSSTSESLPPTRLPCPDNKRPSRKRRGSSLPGAPTPDSPLLQTSQRKEAKNAPHLGALSDKSELGGQL</sequence>
<dbReference type="AlphaFoldDB" id="A0A4Y2DAJ4"/>
<gene>
    <name evidence="2" type="ORF">AVEN_214955_1</name>
</gene>
<organism evidence="2 3">
    <name type="scientific">Araneus ventricosus</name>
    <name type="common">Orbweaver spider</name>
    <name type="synonym">Epeira ventricosa</name>
    <dbReference type="NCBI Taxonomy" id="182803"/>
    <lineage>
        <taxon>Eukaryota</taxon>
        <taxon>Metazoa</taxon>
        <taxon>Ecdysozoa</taxon>
        <taxon>Arthropoda</taxon>
        <taxon>Chelicerata</taxon>
        <taxon>Arachnida</taxon>
        <taxon>Araneae</taxon>
        <taxon>Araneomorphae</taxon>
        <taxon>Entelegynae</taxon>
        <taxon>Araneoidea</taxon>
        <taxon>Araneidae</taxon>
        <taxon>Araneus</taxon>
    </lineage>
</organism>
<proteinExistence type="predicted"/>
<feature type="region of interest" description="Disordered" evidence="1">
    <location>
        <begin position="27"/>
        <end position="100"/>
    </location>
</feature>
<name>A0A4Y2DAJ4_ARAVE</name>
<evidence type="ECO:0000256" key="1">
    <source>
        <dbReference type="SAM" id="MobiDB-lite"/>
    </source>
</evidence>